<dbReference type="SUPFAM" id="SSF53850">
    <property type="entry name" value="Periplasmic binding protein-like II"/>
    <property type="match status" value="1"/>
</dbReference>
<dbReference type="InterPro" id="IPR036390">
    <property type="entry name" value="WH_DNA-bd_sf"/>
</dbReference>
<evidence type="ECO:0000256" key="2">
    <source>
        <dbReference type="ARBA" id="ARBA00023015"/>
    </source>
</evidence>
<organism evidence="6 7">
    <name type="scientific">Petrocella atlantisensis</name>
    <dbReference type="NCBI Taxonomy" id="2173034"/>
    <lineage>
        <taxon>Bacteria</taxon>
        <taxon>Bacillati</taxon>
        <taxon>Bacillota</taxon>
        <taxon>Clostridia</taxon>
        <taxon>Lachnospirales</taxon>
        <taxon>Vallitaleaceae</taxon>
        <taxon>Petrocella</taxon>
    </lineage>
</organism>
<keyword evidence="4" id="KW-0804">Transcription</keyword>
<dbReference type="InterPro" id="IPR000847">
    <property type="entry name" value="LysR_HTH_N"/>
</dbReference>
<keyword evidence="3" id="KW-0238">DNA-binding</keyword>
<evidence type="ECO:0000256" key="4">
    <source>
        <dbReference type="ARBA" id="ARBA00023163"/>
    </source>
</evidence>
<dbReference type="EMBL" id="LR130778">
    <property type="protein sequence ID" value="VDN46511.1"/>
    <property type="molecule type" value="Genomic_DNA"/>
</dbReference>
<dbReference type="Gene3D" id="3.40.190.290">
    <property type="match status" value="1"/>
</dbReference>
<dbReference type="GO" id="GO:0003700">
    <property type="term" value="F:DNA-binding transcription factor activity"/>
    <property type="evidence" value="ECO:0007669"/>
    <property type="project" value="InterPro"/>
</dbReference>
<dbReference type="RefSeq" id="WP_125136007.1">
    <property type="nucleotide sequence ID" value="NZ_LR130778.1"/>
</dbReference>
<dbReference type="OrthoDB" id="9778774at2"/>
<dbReference type="KEGG" id="cbar:PATL70BA_0648"/>
<dbReference type="PROSITE" id="PS50931">
    <property type="entry name" value="HTH_LYSR"/>
    <property type="match status" value="1"/>
</dbReference>
<protein>
    <submittedName>
        <fullName evidence="6">LysR family transcriptional regulator</fullName>
    </submittedName>
</protein>
<dbReference type="CDD" id="cd05466">
    <property type="entry name" value="PBP2_LTTR_substrate"/>
    <property type="match status" value="1"/>
</dbReference>
<dbReference type="SUPFAM" id="SSF46785">
    <property type="entry name" value="Winged helix' DNA-binding domain"/>
    <property type="match status" value="1"/>
</dbReference>
<dbReference type="Gene3D" id="1.10.10.10">
    <property type="entry name" value="Winged helix-like DNA-binding domain superfamily/Winged helix DNA-binding domain"/>
    <property type="match status" value="1"/>
</dbReference>
<sequence>MEINLELYKVFYHVAKYLSFSVASQVLYLSQSAVSQSIKQLESKLDTPLFNRSTKQVTLTPQGEKLMEYIEPALHLIAGGEAYLKETMTLDRGQLHIGASDTICKYYLLDYFKKFHHLYPGVEIRVTNRTSLQCVTLLRKGLVDLIVTNLPNNSISEDMHVMPVQTFQDVFIASNKYAIDSGPHTLSALSKHPILMLARQTTTSNYLYQLFESDGLSITPSVELGSIDLLIDLTGIDLGISFVPDFCMKNRPDLRILETSVPIPRRQLGVVVPEKHPLSEASKKFIALLS</sequence>
<evidence type="ECO:0000259" key="5">
    <source>
        <dbReference type="PROSITE" id="PS50931"/>
    </source>
</evidence>
<dbReference type="Pfam" id="PF03466">
    <property type="entry name" value="LysR_substrate"/>
    <property type="match status" value="1"/>
</dbReference>
<keyword evidence="2" id="KW-0805">Transcription regulation</keyword>
<dbReference type="Proteomes" id="UP000279029">
    <property type="component" value="Chromosome"/>
</dbReference>
<accession>A0A3P7PTF7</accession>
<gene>
    <name evidence="6" type="ORF">PATL70BA_0648</name>
</gene>
<feature type="domain" description="HTH lysR-type" evidence="5">
    <location>
        <begin position="3"/>
        <end position="60"/>
    </location>
</feature>
<evidence type="ECO:0000256" key="1">
    <source>
        <dbReference type="ARBA" id="ARBA00009437"/>
    </source>
</evidence>
<proteinExistence type="inferred from homology"/>
<comment type="similarity">
    <text evidence="1">Belongs to the LysR transcriptional regulatory family.</text>
</comment>
<keyword evidence="7" id="KW-1185">Reference proteome</keyword>
<evidence type="ECO:0000313" key="7">
    <source>
        <dbReference type="Proteomes" id="UP000279029"/>
    </source>
</evidence>
<dbReference type="FunFam" id="1.10.10.10:FF:000001">
    <property type="entry name" value="LysR family transcriptional regulator"/>
    <property type="match status" value="1"/>
</dbReference>
<dbReference type="GO" id="GO:0000976">
    <property type="term" value="F:transcription cis-regulatory region binding"/>
    <property type="evidence" value="ECO:0007669"/>
    <property type="project" value="TreeGrafter"/>
</dbReference>
<name>A0A3P7PTF7_9FIRM</name>
<dbReference type="InterPro" id="IPR036388">
    <property type="entry name" value="WH-like_DNA-bd_sf"/>
</dbReference>
<dbReference type="PANTHER" id="PTHR30126:SF64">
    <property type="entry name" value="HTH-TYPE TRANSCRIPTIONAL REGULATOR CITR"/>
    <property type="match status" value="1"/>
</dbReference>
<dbReference type="AlphaFoldDB" id="A0A3P7PTF7"/>
<evidence type="ECO:0000256" key="3">
    <source>
        <dbReference type="ARBA" id="ARBA00023125"/>
    </source>
</evidence>
<evidence type="ECO:0000313" key="6">
    <source>
        <dbReference type="EMBL" id="VDN46511.1"/>
    </source>
</evidence>
<reference evidence="6 7" key="1">
    <citation type="submission" date="2018-09" db="EMBL/GenBank/DDBJ databases">
        <authorList>
            <person name="Postec A."/>
        </authorList>
    </citation>
    <scope>NUCLEOTIDE SEQUENCE [LARGE SCALE GENOMIC DNA]</scope>
    <source>
        <strain evidence="6">70B-A</strain>
    </source>
</reference>
<dbReference type="PANTHER" id="PTHR30126">
    <property type="entry name" value="HTH-TYPE TRANSCRIPTIONAL REGULATOR"/>
    <property type="match status" value="1"/>
</dbReference>
<dbReference type="InterPro" id="IPR005119">
    <property type="entry name" value="LysR_subst-bd"/>
</dbReference>
<dbReference type="Pfam" id="PF00126">
    <property type="entry name" value="HTH_1"/>
    <property type="match status" value="1"/>
</dbReference>
<dbReference type="PRINTS" id="PR00039">
    <property type="entry name" value="HTHLYSR"/>
</dbReference>